<evidence type="ECO:0000256" key="17">
    <source>
        <dbReference type="ARBA" id="ARBA00022989"/>
    </source>
</evidence>
<keyword evidence="11 21" id="KW-0812">Transmembrane</keyword>
<dbReference type="NCBIfam" id="NF002872">
    <property type="entry name" value="PRK03202.1"/>
    <property type="match status" value="1"/>
</dbReference>
<evidence type="ECO:0000256" key="2">
    <source>
        <dbReference type="ARBA" id="ARBA00004141"/>
    </source>
</evidence>
<sequence>MGMPCISIPGTIDNDVAGTDYTIGYFTALETVVEAIDRLRDTSSSHQRISIVEVMGRYCGDLTLAAAIAGGCEFIVLPEIKYTKEELVSEIKAGIAKGKKHAIVAITEYICDVEALAKYIENETHRETRATILGHIQRGGAPVVYDRILASRMGAYSVELLIKGYKGKCIGIQNEKMVFNDITNALKNMKRIKIMNICSKKNILQQCIAEFLGTGLIIFFGVGCLAASKLTNFHFNKYEMSIIWGFSVALSIYLSISISGAHLNPAITIFFWLFYKFNKKKVIPYIISQISGAFFFTILIYYIYHNLLISFEHKYNITRGTKESLQLASIFCVYPQKNYILIQIIISIFFIIALMIINDKKNFFVIQKKFNPCLIGILVAIINISLGSLNNIILNPAHDLGPRIFLSLIGWGKIAFTGVNNSYFSYFLTSIIAPISEALPISNPSISGCSRKLLAFLELTEPPLCID</sequence>
<evidence type="ECO:0000256" key="14">
    <source>
        <dbReference type="ARBA" id="ARBA00022777"/>
    </source>
</evidence>
<feature type="non-terminal residue" evidence="23">
    <location>
        <position position="467"/>
    </location>
</feature>
<evidence type="ECO:0000313" key="24">
    <source>
        <dbReference type="Proteomes" id="UP000478052"/>
    </source>
</evidence>
<comment type="subcellular location">
    <subcellularLocation>
        <location evidence="3">Cytoplasm</location>
    </subcellularLocation>
    <subcellularLocation>
        <location evidence="2">Membrane</location>
        <topology evidence="2">Multi-pass membrane protein</topology>
    </subcellularLocation>
</comment>
<organism evidence="23 24">
    <name type="scientific">Aphis craccivora</name>
    <name type="common">Cowpea aphid</name>
    <dbReference type="NCBI Taxonomy" id="307492"/>
    <lineage>
        <taxon>Eukaryota</taxon>
        <taxon>Metazoa</taxon>
        <taxon>Ecdysozoa</taxon>
        <taxon>Arthropoda</taxon>
        <taxon>Hexapoda</taxon>
        <taxon>Insecta</taxon>
        <taxon>Pterygota</taxon>
        <taxon>Neoptera</taxon>
        <taxon>Paraneoptera</taxon>
        <taxon>Hemiptera</taxon>
        <taxon>Sternorrhyncha</taxon>
        <taxon>Aphidomorpha</taxon>
        <taxon>Aphidoidea</taxon>
        <taxon>Aphididae</taxon>
        <taxon>Aphidini</taxon>
        <taxon>Aphis</taxon>
        <taxon>Aphis</taxon>
    </lineage>
</organism>
<keyword evidence="10" id="KW-0808">Transferase</keyword>
<keyword evidence="17 21" id="KW-1133">Transmembrane helix</keyword>
<dbReference type="InterPro" id="IPR022357">
    <property type="entry name" value="MIP_CS"/>
</dbReference>
<keyword evidence="19" id="KW-0324">Glycolysis</keyword>
<dbReference type="GO" id="GO:0016208">
    <property type="term" value="F:AMP binding"/>
    <property type="evidence" value="ECO:0007669"/>
    <property type="project" value="TreeGrafter"/>
</dbReference>
<evidence type="ECO:0000259" key="22">
    <source>
        <dbReference type="Pfam" id="PF00365"/>
    </source>
</evidence>
<evidence type="ECO:0000256" key="21">
    <source>
        <dbReference type="SAM" id="Phobius"/>
    </source>
</evidence>
<feature type="transmembrane region" description="Helical" evidence="21">
    <location>
        <begin position="370"/>
        <end position="389"/>
    </location>
</feature>
<reference evidence="23 24" key="1">
    <citation type="submission" date="2019-08" db="EMBL/GenBank/DDBJ databases">
        <title>Whole genome of Aphis craccivora.</title>
        <authorList>
            <person name="Voronova N.V."/>
            <person name="Shulinski R.S."/>
            <person name="Bandarenka Y.V."/>
            <person name="Zhorov D.G."/>
            <person name="Warner D."/>
        </authorList>
    </citation>
    <scope>NUCLEOTIDE SEQUENCE [LARGE SCALE GENOMIC DNA]</scope>
    <source>
        <strain evidence="23">180601</strain>
        <tissue evidence="23">Whole Body</tissue>
    </source>
</reference>
<dbReference type="Gene3D" id="3.40.50.460">
    <property type="entry name" value="Phosphofructokinase domain"/>
    <property type="match status" value="1"/>
</dbReference>
<keyword evidence="7" id="KW-0813">Transport</keyword>
<dbReference type="FunFam" id="3.40.50.460:FF:000002">
    <property type="entry name" value="ATP-dependent 6-phosphofructokinase"/>
    <property type="match status" value="1"/>
</dbReference>
<keyword evidence="15" id="KW-0067">ATP-binding</keyword>
<keyword evidence="8" id="KW-0963">Cytoplasm</keyword>
<dbReference type="GO" id="GO:0006002">
    <property type="term" value="P:fructose 6-phosphate metabolic process"/>
    <property type="evidence" value="ECO:0007669"/>
    <property type="project" value="InterPro"/>
</dbReference>
<evidence type="ECO:0000256" key="10">
    <source>
        <dbReference type="ARBA" id="ARBA00022679"/>
    </source>
</evidence>
<keyword evidence="12" id="KW-0479">Metal-binding</keyword>
<dbReference type="Pfam" id="PF00365">
    <property type="entry name" value="PFK"/>
    <property type="match status" value="1"/>
</dbReference>
<evidence type="ECO:0000256" key="4">
    <source>
        <dbReference type="ARBA" id="ARBA00004679"/>
    </source>
</evidence>
<evidence type="ECO:0000256" key="16">
    <source>
        <dbReference type="ARBA" id="ARBA00022842"/>
    </source>
</evidence>
<feature type="transmembrane region" description="Helical" evidence="21">
    <location>
        <begin position="208"/>
        <end position="230"/>
    </location>
</feature>
<dbReference type="PROSITE" id="PS00433">
    <property type="entry name" value="PHOSPHOFRUCTOKINASE"/>
    <property type="match status" value="1"/>
</dbReference>
<dbReference type="GO" id="GO:0030388">
    <property type="term" value="P:fructose 1,6-bisphosphate metabolic process"/>
    <property type="evidence" value="ECO:0007669"/>
    <property type="project" value="TreeGrafter"/>
</dbReference>
<evidence type="ECO:0000256" key="18">
    <source>
        <dbReference type="ARBA" id="ARBA00023136"/>
    </source>
</evidence>
<dbReference type="GO" id="GO:0003872">
    <property type="term" value="F:6-phosphofructokinase activity"/>
    <property type="evidence" value="ECO:0007669"/>
    <property type="project" value="UniProtKB-EC"/>
</dbReference>
<evidence type="ECO:0000256" key="12">
    <source>
        <dbReference type="ARBA" id="ARBA00022723"/>
    </source>
</evidence>
<comment type="caution">
    <text evidence="23">The sequence shown here is derived from an EMBL/GenBank/DDBJ whole genome shotgun (WGS) entry which is preliminary data.</text>
</comment>
<dbReference type="GO" id="GO:0016020">
    <property type="term" value="C:membrane"/>
    <property type="evidence" value="ECO:0007669"/>
    <property type="project" value="UniProtKB-SubCell"/>
</dbReference>
<dbReference type="GO" id="GO:0015267">
    <property type="term" value="F:channel activity"/>
    <property type="evidence" value="ECO:0007669"/>
    <property type="project" value="InterPro"/>
</dbReference>
<evidence type="ECO:0000256" key="3">
    <source>
        <dbReference type="ARBA" id="ARBA00004496"/>
    </source>
</evidence>
<dbReference type="GO" id="GO:0070095">
    <property type="term" value="F:fructose-6-phosphate binding"/>
    <property type="evidence" value="ECO:0007669"/>
    <property type="project" value="TreeGrafter"/>
</dbReference>
<proteinExistence type="inferred from homology"/>
<dbReference type="InterPro" id="IPR022953">
    <property type="entry name" value="ATP_PFK"/>
</dbReference>
<comment type="cofactor">
    <cofactor evidence="1">
        <name>Mg(2+)</name>
        <dbReference type="ChEBI" id="CHEBI:18420"/>
    </cofactor>
</comment>
<evidence type="ECO:0000256" key="7">
    <source>
        <dbReference type="ARBA" id="ARBA00022448"/>
    </source>
</evidence>
<dbReference type="Proteomes" id="UP000478052">
    <property type="component" value="Unassembled WGS sequence"/>
</dbReference>
<dbReference type="Gene3D" id="1.20.1080.10">
    <property type="entry name" value="Glycerol uptake facilitator protein"/>
    <property type="match status" value="1"/>
</dbReference>
<dbReference type="PANTHER" id="PTHR13697">
    <property type="entry name" value="PHOSPHOFRUCTOKINASE"/>
    <property type="match status" value="1"/>
</dbReference>
<evidence type="ECO:0000256" key="6">
    <source>
        <dbReference type="ARBA" id="ARBA00012055"/>
    </source>
</evidence>
<keyword evidence="9" id="KW-0021">Allosteric enzyme</keyword>
<dbReference type="InterPro" id="IPR023271">
    <property type="entry name" value="Aquaporin-like"/>
</dbReference>
<dbReference type="InterPro" id="IPR035966">
    <property type="entry name" value="PKF_sf"/>
</dbReference>
<dbReference type="SUPFAM" id="SSF81338">
    <property type="entry name" value="Aquaporin-like"/>
    <property type="match status" value="1"/>
</dbReference>
<feature type="transmembrane region" description="Helical" evidence="21">
    <location>
        <begin position="339"/>
        <end position="358"/>
    </location>
</feature>
<dbReference type="GO" id="GO:0046872">
    <property type="term" value="F:metal ion binding"/>
    <property type="evidence" value="ECO:0007669"/>
    <property type="project" value="UniProtKB-KW"/>
</dbReference>
<evidence type="ECO:0000313" key="23">
    <source>
        <dbReference type="EMBL" id="KAF0701927.1"/>
    </source>
</evidence>
<dbReference type="InterPro" id="IPR000425">
    <property type="entry name" value="MIP"/>
</dbReference>
<evidence type="ECO:0000256" key="19">
    <source>
        <dbReference type="ARBA" id="ARBA00023152"/>
    </source>
</evidence>
<feature type="transmembrane region" description="Helical" evidence="21">
    <location>
        <begin position="282"/>
        <end position="304"/>
    </location>
</feature>
<dbReference type="SUPFAM" id="SSF53784">
    <property type="entry name" value="Phosphofructokinase"/>
    <property type="match status" value="1"/>
</dbReference>
<feature type="domain" description="Phosphofructokinase" evidence="22">
    <location>
        <begin position="2"/>
        <end position="161"/>
    </location>
</feature>
<feature type="transmembrane region" description="Helical" evidence="21">
    <location>
        <begin position="242"/>
        <end position="275"/>
    </location>
</feature>
<keyword evidence="16" id="KW-0460">Magnesium</keyword>
<accession>A0A6G0VMF0</accession>
<evidence type="ECO:0000256" key="20">
    <source>
        <dbReference type="ARBA" id="ARBA00048070"/>
    </source>
</evidence>
<dbReference type="PRINTS" id="PR00476">
    <property type="entry name" value="PHFRCTKINASE"/>
</dbReference>
<dbReference type="GO" id="GO:0005945">
    <property type="term" value="C:6-phosphofructokinase complex"/>
    <property type="evidence" value="ECO:0007669"/>
    <property type="project" value="TreeGrafter"/>
</dbReference>
<dbReference type="InterPro" id="IPR000023">
    <property type="entry name" value="Phosphofructokinase_dom"/>
</dbReference>
<dbReference type="PROSITE" id="PS00221">
    <property type="entry name" value="MIP"/>
    <property type="match status" value="1"/>
</dbReference>
<keyword evidence="14 23" id="KW-0418">Kinase</keyword>
<evidence type="ECO:0000256" key="5">
    <source>
        <dbReference type="ARBA" id="ARBA00006175"/>
    </source>
</evidence>
<evidence type="ECO:0000256" key="13">
    <source>
        <dbReference type="ARBA" id="ARBA00022741"/>
    </source>
</evidence>
<comment type="catalytic activity">
    <reaction evidence="20">
        <text>beta-D-fructose 6-phosphate + ATP = beta-D-fructose 1,6-bisphosphate + ADP + H(+)</text>
        <dbReference type="Rhea" id="RHEA:16109"/>
        <dbReference type="ChEBI" id="CHEBI:15378"/>
        <dbReference type="ChEBI" id="CHEBI:30616"/>
        <dbReference type="ChEBI" id="CHEBI:32966"/>
        <dbReference type="ChEBI" id="CHEBI:57634"/>
        <dbReference type="ChEBI" id="CHEBI:456216"/>
        <dbReference type="EC" id="2.7.1.11"/>
    </reaction>
</comment>
<protein>
    <recommendedName>
        <fullName evidence="6">6-phosphofructokinase</fullName>
        <ecNumber evidence="6">2.7.1.11</ecNumber>
    </recommendedName>
</protein>
<dbReference type="AlphaFoldDB" id="A0A6G0VMF0"/>
<evidence type="ECO:0000256" key="9">
    <source>
        <dbReference type="ARBA" id="ARBA00022533"/>
    </source>
</evidence>
<keyword evidence="18 21" id="KW-0472">Membrane</keyword>
<evidence type="ECO:0000256" key="1">
    <source>
        <dbReference type="ARBA" id="ARBA00001946"/>
    </source>
</evidence>
<dbReference type="PANTHER" id="PTHR13697:SF4">
    <property type="entry name" value="ATP-DEPENDENT 6-PHOSPHOFRUCTOKINASE"/>
    <property type="match status" value="1"/>
</dbReference>
<dbReference type="InterPro" id="IPR015912">
    <property type="entry name" value="Phosphofructokinase_CS"/>
</dbReference>
<keyword evidence="24" id="KW-1185">Reference proteome</keyword>
<keyword evidence="13" id="KW-0547">Nucleotide-binding</keyword>
<evidence type="ECO:0000256" key="15">
    <source>
        <dbReference type="ARBA" id="ARBA00022840"/>
    </source>
</evidence>
<dbReference type="OrthoDB" id="3222at2759"/>
<dbReference type="EMBL" id="VUJU01014504">
    <property type="protein sequence ID" value="KAF0701927.1"/>
    <property type="molecule type" value="Genomic_DNA"/>
</dbReference>
<evidence type="ECO:0000256" key="8">
    <source>
        <dbReference type="ARBA" id="ARBA00022490"/>
    </source>
</evidence>
<dbReference type="UniPathway" id="UPA00109">
    <property type="reaction ID" value="UER00182"/>
</dbReference>
<comment type="pathway">
    <text evidence="4">Carbohydrate degradation; glycolysis; D-glyceraldehyde 3-phosphate and glycerone phosphate from D-glucose: step 3/4.</text>
</comment>
<gene>
    <name evidence="23" type="ORF">FWK35_00033594</name>
</gene>
<comment type="similarity">
    <text evidence="5">Belongs to the MIP/aquaporin (TC 1.A.8) family.</text>
</comment>
<dbReference type="GO" id="GO:0048029">
    <property type="term" value="F:monosaccharide binding"/>
    <property type="evidence" value="ECO:0007669"/>
    <property type="project" value="TreeGrafter"/>
</dbReference>
<dbReference type="GO" id="GO:0005524">
    <property type="term" value="F:ATP binding"/>
    <property type="evidence" value="ECO:0007669"/>
    <property type="project" value="UniProtKB-KW"/>
</dbReference>
<dbReference type="GO" id="GO:0061621">
    <property type="term" value="P:canonical glycolysis"/>
    <property type="evidence" value="ECO:0007669"/>
    <property type="project" value="TreeGrafter"/>
</dbReference>
<evidence type="ECO:0000256" key="11">
    <source>
        <dbReference type="ARBA" id="ARBA00022692"/>
    </source>
</evidence>
<name>A0A6G0VMF0_APHCR</name>
<dbReference type="Pfam" id="PF00230">
    <property type="entry name" value="MIP"/>
    <property type="match status" value="1"/>
</dbReference>
<dbReference type="GO" id="GO:0042802">
    <property type="term" value="F:identical protein binding"/>
    <property type="evidence" value="ECO:0007669"/>
    <property type="project" value="TreeGrafter"/>
</dbReference>
<dbReference type="EC" id="2.7.1.11" evidence="6"/>